<dbReference type="Gene3D" id="3.40.50.1820">
    <property type="entry name" value="alpha/beta hydrolase"/>
    <property type="match status" value="1"/>
</dbReference>
<dbReference type="CDD" id="cd19534">
    <property type="entry name" value="E_NRPS"/>
    <property type="match status" value="1"/>
</dbReference>
<dbReference type="NCBIfam" id="TIGR01733">
    <property type="entry name" value="AA-adenyl-dom"/>
    <property type="match status" value="1"/>
</dbReference>
<dbReference type="PANTHER" id="PTHR45527">
    <property type="entry name" value="NONRIBOSOMAL PEPTIDE SYNTHETASE"/>
    <property type="match status" value="1"/>
</dbReference>
<dbReference type="InterPro" id="IPR023213">
    <property type="entry name" value="CAT-like_dom_sf"/>
</dbReference>
<feature type="domain" description="Carrier" evidence="7">
    <location>
        <begin position="3700"/>
        <end position="3775"/>
    </location>
</feature>
<gene>
    <name evidence="8" type="ORF">E5352_03780</name>
</gene>
<comment type="caution">
    <text evidence="8">The sequence shown here is derived from an EMBL/GenBank/DDBJ whole genome shotgun (WGS) entry which is preliminary data.</text>
</comment>
<dbReference type="CDD" id="cd19531">
    <property type="entry name" value="LCL_NRPS-like"/>
    <property type="match status" value="2"/>
</dbReference>
<keyword evidence="5" id="KW-0597">Phosphoprotein</keyword>
<dbReference type="SMART" id="SM00822">
    <property type="entry name" value="PKS_KR"/>
    <property type="match status" value="1"/>
</dbReference>
<dbReference type="FunFam" id="1.10.1200.10:FF:000005">
    <property type="entry name" value="Nonribosomal peptide synthetase 1"/>
    <property type="match status" value="1"/>
</dbReference>
<dbReference type="NCBIfam" id="TIGR01720">
    <property type="entry name" value="NRPS-para261"/>
    <property type="match status" value="1"/>
</dbReference>
<dbReference type="InterPro" id="IPR036736">
    <property type="entry name" value="ACP-like_sf"/>
</dbReference>
<dbReference type="InterPro" id="IPR045851">
    <property type="entry name" value="AMP-bd_C_sf"/>
</dbReference>
<dbReference type="SUPFAM" id="SSF52777">
    <property type="entry name" value="CoA-dependent acyltransferases"/>
    <property type="match status" value="8"/>
</dbReference>
<name>A0A4S2D7K4_STEMA</name>
<dbReference type="Pfam" id="PF00501">
    <property type="entry name" value="AMP-binding"/>
    <property type="match status" value="2"/>
</dbReference>
<dbReference type="Pfam" id="PF00550">
    <property type="entry name" value="PP-binding"/>
    <property type="match status" value="2"/>
</dbReference>
<evidence type="ECO:0000313" key="8">
    <source>
        <dbReference type="EMBL" id="TGY36623.1"/>
    </source>
</evidence>
<dbReference type="Gene3D" id="1.10.1200.10">
    <property type="entry name" value="ACP-like"/>
    <property type="match status" value="1"/>
</dbReference>
<evidence type="ECO:0000256" key="6">
    <source>
        <dbReference type="ARBA" id="ARBA00022737"/>
    </source>
</evidence>
<accession>A0A4S2D7K4</accession>
<keyword evidence="6" id="KW-0677">Repeat</keyword>
<dbReference type="Pfam" id="PF00668">
    <property type="entry name" value="Condensation"/>
    <property type="match status" value="4"/>
</dbReference>
<evidence type="ECO:0000256" key="2">
    <source>
        <dbReference type="ARBA" id="ARBA00006432"/>
    </source>
</evidence>
<dbReference type="SUPFAM" id="SSF56801">
    <property type="entry name" value="Acetyl-CoA synthetase-like"/>
    <property type="match status" value="3"/>
</dbReference>
<dbReference type="InterPro" id="IPR006162">
    <property type="entry name" value="Ppantetheine_attach_site"/>
</dbReference>
<dbReference type="Proteomes" id="UP000306631">
    <property type="component" value="Unassembled WGS sequence"/>
</dbReference>
<reference evidence="8 9" key="1">
    <citation type="submission" date="2019-04" db="EMBL/GenBank/DDBJ databases">
        <title>Microbes associate with the intestines of laboratory mice.</title>
        <authorList>
            <person name="Navarre W."/>
            <person name="Wong E."/>
            <person name="Huang K."/>
            <person name="Tropini C."/>
            <person name="Ng K."/>
            <person name="Yu B."/>
        </authorList>
    </citation>
    <scope>NUCLEOTIDE SEQUENCE [LARGE SCALE GENOMIC DNA]</scope>
    <source>
        <strain evidence="8 9">NM62_B4-13</strain>
    </source>
</reference>
<proteinExistence type="inferred from homology"/>
<keyword evidence="4" id="KW-0596">Phosphopantetheine</keyword>
<feature type="domain" description="Carrier" evidence="7">
    <location>
        <begin position="2181"/>
        <end position="2255"/>
    </location>
</feature>
<dbReference type="SUPFAM" id="SSF47336">
    <property type="entry name" value="ACP-like"/>
    <property type="match status" value="2"/>
</dbReference>
<dbReference type="PANTHER" id="PTHR45527:SF1">
    <property type="entry name" value="FATTY ACID SYNTHASE"/>
    <property type="match status" value="1"/>
</dbReference>
<dbReference type="SMART" id="SM00823">
    <property type="entry name" value="PKS_PP"/>
    <property type="match status" value="2"/>
</dbReference>
<dbReference type="OrthoDB" id="9757559at2"/>
<comment type="similarity">
    <text evidence="3">Belongs to the short-chain dehydrogenases/reductases (SDR) family.</text>
</comment>
<dbReference type="Gene3D" id="3.40.50.720">
    <property type="entry name" value="NAD(P)-binding Rossmann-like Domain"/>
    <property type="match status" value="1"/>
</dbReference>
<dbReference type="PROSITE" id="PS00455">
    <property type="entry name" value="AMP_BINDING"/>
    <property type="match status" value="1"/>
</dbReference>
<dbReference type="FunFam" id="3.30.300.30:FF:000010">
    <property type="entry name" value="Enterobactin synthetase component F"/>
    <property type="match status" value="1"/>
</dbReference>
<dbReference type="InterPro" id="IPR013968">
    <property type="entry name" value="PKS_KR"/>
</dbReference>
<dbReference type="CDD" id="cd12114">
    <property type="entry name" value="A_NRPS_TlmIV_like"/>
    <property type="match status" value="1"/>
</dbReference>
<dbReference type="InterPro" id="IPR001242">
    <property type="entry name" value="Condensation_dom"/>
</dbReference>
<dbReference type="Gene3D" id="3.40.50.12780">
    <property type="entry name" value="N-terminal domain of ligase-like"/>
    <property type="match status" value="3"/>
</dbReference>
<dbReference type="GO" id="GO:0044550">
    <property type="term" value="P:secondary metabolite biosynthetic process"/>
    <property type="evidence" value="ECO:0007669"/>
    <property type="project" value="UniProtKB-ARBA"/>
</dbReference>
<dbReference type="EMBL" id="SRYW01000002">
    <property type="protein sequence ID" value="TGY36623.1"/>
    <property type="molecule type" value="Genomic_DNA"/>
</dbReference>
<dbReference type="InterPro" id="IPR000873">
    <property type="entry name" value="AMP-dep_synth/lig_dom"/>
</dbReference>
<dbReference type="GO" id="GO:0005829">
    <property type="term" value="C:cytosol"/>
    <property type="evidence" value="ECO:0007669"/>
    <property type="project" value="TreeGrafter"/>
</dbReference>
<dbReference type="Pfam" id="PF08659">
    <property type="entry name" value="KR"/>
    <property type="match status" value="1"/>
</dbReference>
<dbReference type="InterPro" id="IPR036291">
    <property type="entry name" value="NAD(P)-bd_dom_sf"/>
</dbReference>
<dbReference type="PROSITE" id="PS00012">
    <property type="entry name" value="PHOSPHOPANTETHEINE"/>
    <property type="match status" value="2"/>
</dbReference>
<dbReference type="InterPro" id="IPR020845">
    <property type="entry name" value="AMP-binding_CS"/>
</dbReference>
<dbReference type="InterPro" id="IPR009081">
    <property type="entry name" value="PP-bd_ACP"/>
</dbReference>
<dbReference type="Gene3D" id="3.30.559.30">
    <property type="entry name" value="Nonribosomal peptide synthetase, condensation domain"/>
    <property type="match status" value="4"/>
</dbReference>
<dbReference type="InterPro" id="IPR020806">
    <property type="entry name" value="PKS_PP-bd"/>
</dbReference>
<dbReference type="InterPro" id="IPR010060">
    <property type="entry name" value="NRPS_synth"/>
</dbReference>
<dbReference type="CDD" id="cd19543">
    <property type="entry name" value="DCL_NRPS"/>
    <property type="match status" value="1"/>
</dbReference>
<protein>
    <submittedName>
        <fullName evidence="8">Amino acid adenylation domain-containing protein</fullName>
    </submittedName>
</protein>
<dbReference type="InterPro" id="IPR010071">
    <property type="entry name" value="AA_adenyl_dom"/>
</dbReference>
<organism evidence="8 9">
    <name type="scientific">Stenotrophomonas maltophilia</name>
    <name type="common">Pseudomonas maltophilia</name>
    <name type="synonym">Xanthomonas maltophilia</name>
    <dbReference type="NCBI Taxonomy" id="40324"/>
    <lineage>
        <taxon>Bacteria</taxon>
        <taxon>Pseudomonadati</taxon>
        <taxon>Pseudomonadota</taxon>
        <taxon>Gammaproteobacteria</taxon>
        <taxon>Lysobacterales</taxon>
        <taxon>Lysobacteraceae</taxon>
        <taxon>Stenotrophomonas</taxon>
        <taxon>Stenotrophomonas maltophilia group</taxon>
    </lineage>
</organism>
<dbReference type="SUPFAM" id="SSF51735">
    <property type="entry name" value="NAD(P)-binding Rossmann-fold domains"/>
    <property type="match status" value="1"/>
</dbReference>
<dbReference type="Gene3D" id="3.30.300.30">
    <property type="match status" value="3"/>
</dbReference>
<dbReference type="GO" id="GO:0031177">
    <property type="term" value="F:phosphopantetheine binding"/>
    <property type="evidence" value="ECO:0007669"/>
    <property type="project" value="InterPro"/>
</dbReference>
<dbReference type="InterPro" id="IPR042099">
    <property type="entry name" value="ANL_N_sf"/>
</dbReference>
<dbReference type="FunFam" id="3.30.559.10:FF:000012">
    <property type="entry name" value="Non-ribosomal peptide synthetase"/>
    <property type="match status" value="1"/>
</dbReference>
<dbReference type="GO" id="GO:0043041">
    <property type="term" value="P:amino acid activation for nonribosomal peptide biosynthetic process"/>
    <property type="evidence" value="ECO:0007669"/>
    <property type="project" value="TreeGrafter"/>
</dbReference>
<evidence type="ECO:0000256" key="5">
    <source>
        <dbReference type="ARBA" id="ARBA00022553"/>
    </source>
</evidence>
<dbReference type="InterPro" id="IPR025110">
    <property type="entry name" value="AMP-bd_C"/>
</dbReference>
<evidence type="ECO:0000259" key="7">
    <source>
        <dbReference type="PROSITE" id="PS50075"/>
    </source>
</evidence>
<dbReference type="InterPro" id="IPR057326">
    <property type="entry name" value="KR_dom"/>
</dbReference>
<dbReference type="Gene3D" id="3.30.559.10">
    <property type="entry name" value="Chloramphenicol acetyltransferase-like domain"/>
    <property type="match status" value="4"/>
</dbReference>
<evidence type="ECO:0000256" key="3">
    <source>
        <dbReference type="ARBA" id="ARBA00006484"/>
    </source>
</evidence>
<dbReference type="InterPro" id="IPR029058">
    <property type="entry name" value="AB_hydrolase_fold"/>
</dbReference>
<evidence type="ECO:0000256" key="4">
    <source>
        <dbReference type="ARBA" id="ARBA00022450"/>
    </source>
</evidence>
<sequence length="4260" mass="457047">MTHCWRACWRRSKERPSRSQAELRGRAQGYGREASVPKQWTWRHYDMDSLNDRIARLSPAERDALMRALRQQGTTAAPAPIPLVDRSQSVHAVSPAQQRMWMFQERGGNAAYNMSSAVRLRGPLDLPALQSALDDLQARHESLRTTFELDGVAVVQRVHPAGGQALTRVDLSPLTAADRAAAVDARCAALSQRVFDLQTGPLFETQLLREDAESHVLLVNMHHIISDGWSMGVLIGELSRLYAAHASGATAALDPLPVQYVDYAHWQQDQMGPDQARRHLAYWRERLADAPPLLDLPGDYPRPATKSFQAATLFFDLDASTADAVAALARRCSATPFMVLLAAFEVLLGVHSGRSDILVATPVANRGRSELAGVIGFFANTVLLRDAIDTALSFTQLLEQVRHGTLQAYAHQELPFDQVVDALNPVRSTAHAPLAQVLFAVQNVPGGDLALGGLAIEPIEIGREGSDFDLVLELQPQTAGYRAILTYSTDLYQAATMRTFGAQYGALLSALVRAPEAPVAGTIAAALPPRLPLPEGAAVDATTMAALQARCADMRLVDADGVHEGRDLLQAAVPAARALAGIAGQGAVVGVAMDDAVAGWTAVLACWHAGVVPLLVDRTLPAGALRALLGRHGCTVLIHDGEEPASPLDADLRAIAWRDLVAPDAAVVPDAIWSPRLDVPALQVDCEGTARVCSHDALHAAVLRQGRCCALVRGDDVTLLRHPGTAGFVRDMLWAGQAARVILHAGGMSGQALLCDDRCIGEVQAAHPGLLPPILIYVGGATDLNRLQAKVGGALVQLHHLHALTPSPAHVVAQSMAGGSASPGQDRWEAWDAALEICDAQGRGCAPTIAGNVRVAGPSPLTLQRRARWRPDGQLQLLPGPADVVRRDGHALALAGIESTVQAHAMVKDAHVALQPTADGDRLVVYVVVARSEAVASVAEATALLLPVGLRPDIWVSVSTIPLCADGRVDLAALKMCPALADTDIARVEQVLSEATAGADTAAVLVDTEVQARRHHLADAIPGWRRQAVEQARVEDAADATVQAATAPQADALLEGNALPSDLPTDLGAVLRRAAAGDRGVICIDRDGVAVRRSYAQVLVEAEKVLGGLSQAGVVPGDIVVLQLADNLDVVPVFWACVLGGLVPVPLGVLPSYDVPSAGRDKLLNTCRLLQPRAVVASAAQYSGIAALLRREDVPVAVLDGAVLARAQAPGHLHTPDADDVALLLLTSGSTGMPKAVRQSHRALIARSAATALHNGFDAGAVSMNWMPLDHVGGLVMFHVLDTWLACEQLQVATEYVLEAPLRWLDLIQQYRATATWAPNFAFALVNEAVDHAPERSWDLSSMQFILNGGEAIVSKSARGFLRRLRAFGLPGTSMRPSWGMSETCSGVVFSRLTLEGSRDDDPFVAVGEPIPGVAIRIVDADDRVQPMGRVGRLQIRGPNVTSGYLHNVEATSEAFTADGWFNTGDLATIGAVGLTITGREKDVIIINGANFHSHEIEQVVDETGAVQISFTAATAVREPGAATDRLAIFFVPAAEAGDTDAAIRAVRQAVLRGCQVNPSYIVPLSVDDVPKTSIGKIQRGQLAAQLMAGRFDSLLRTQDLLAGNANTVPAWFHRRTWRPAQRRAMGGRTPAARIAFVDDALQARALLAASGDTVPLWLVWPAGGAPAVDIVAPDGATPRTHVVRRDRAEDYRALLDAALASTAGVLQLLWFWQDPVDAPAHDPVSETDAALAPVRTLLRVLAQCAPAQDVQFLLARGGEAGATAADAALPGLLRTAALEASCLEPSLVHLADADAEGTVARLLEEGSAAALDHEVMYRRSQRLLPRLSELDVSAADAQPLPLVRGGTYLLTGGLGGIGRYLANRLCHEFDAQVLLIGRSAATPDGDARERERARVLAELRSRARDGAVLYVQADVTDSAAVCAAVAEAERRWGRGLDGVFHLAGDLAEGGNVAAHWSQASRHGLAEETEQAYRAALTPKVGGLHAVVPLLEERPSLLCVAFSSVNALYGGATFGAYSMANGALAGYAEQLRPRFPNTYVIDWAMWDDVGMSQDNPGYAREASRAMGYHAISLEEGWVSMKALLCRSPGRYSVGLDGANRHLLPDIEGTPARRRVLAAYIAAPAALVAQATDTYRDGLGHRHVLDVRPCERIPRLPDGSLDEAALAGMGATGAAEGHDPQLPRNACERTLVEVWRQVLGLQRIGVHENFFELGGDSVLGTQVVARANQAGLRLTSRQLFERQTIAELAEVAAQPDAPAILAEQGVLSGDCPLAPIQAWFFAQPFAHPHHWNQSLLLKVNRPSLDLAAMQAALTALVEHHDALRLCYRQDGGRWHQSYGAPEEVVPEWHDLGMHAPEAAAQAMQDQAAAMQGSLVLERSPALRAACFDLGHGELRLLLVVHHLVTDGVSWRILLEDLATLYTAHAAGTPALLPAKTSAYKAWTGQLQHYARTEEANEQARYWHGMPLAPLPVPLLDGGHNRHGGQEQYELALDEGDTHCLLREAGAAYRTEINDLLLCALALSARALTGQLQLSLTLEGHGREDLFDQIDVSRTVGWFTSMFPLTLDLPAAGDEGRCLLAVKEQLRALPGKGLAYGVVRYLGAGVDEAPAPAVSFNYLGQFDQSMGQGSLFDLALEHPGAMQAHDETRTHAIDVVAFVKDQRLQVVFTYCPTYVRKEDVAAWAAQYVQALRGLVGHCVLASSGGLSPSDVPLLEDGQEELDALVASTGLASARMIETIIPVTPIQHGLIYHSLLAPGEGVYVSHLRNQISGRLDAVAFQQAWQIVAGRHDVYRASVQRAAGAVPVMVVQRSVDLPWVFHDWRSLPPAQQEQRYQALLQEDRERGFCFEQAPLLRVYLLQFADDVHRFVLSEHHAVSDGWSRSIVLAEVLACYQALVAGRRPTLPEPRRFADHVAWLRRQDRTSMAAYWQRTFEGLSPRQPLAGGSLAAPARGEKRPCASRGTLDGRHTAALQALARRCQLTLGVLVQGAWAILLARYSGDADVVYGCTASGRPVDLPGVERTVGPFINSLPVRVQVDDTRELLPWLAGLHAAQSERESHGHCSLADIVQWTGLAAGTPLFDTLVVFENYPAVDGVLGDGLRIDWADALDQTELPLTLMVEPGECLSFCLYHDAQRFAPAAATRLLGHLARLLQSMAEQPASALGALPMLTAAEQAAIDGEWNATATDLGDPDATLHGLFAAQLARTPDAVAVIADDRQMTYRQVHQHALAVSRRLSAAGVRPGQHVAVVMEKGWQQVVAVYAVLYAGAAYLPIESSWPAERRAFLVGHGEAAAVLSVPGVACGDVLPAGVARLDIHADDALMEGPVPALQVATDLAYTIFTSGSTGQPKGVMIDHRGAVNTVRDINARFNVEARDRVLAVSSLSFDLSVYDIFGPLAAGAAVVMPAASAQQDPAAWTQLLQAHGVTLWNSVPALLQLLVDELERQDRCLPGSLRLAMLSGDWIPLSLPQRYRARFPGGAIVSMGGATEASIWSILYPIGEVDPSWPSIPYGKALANQRFYVLDARLAPCPIGIEGDLFIGGVGLALGYWRDPVKTAASFIVHPGTGERLYRTGDRGRYLDDGNIEFLGRADFQVKVNGYRIELGEIEATLQQQPGVGDALVVVREDTPGERRLVAYVRPSETGGPVAATLREALAERLPHYMVPWHYVTLAAFPLSANGKVDRKQLPLPDGQAATLPVAPGTLSASEELLLGIWSEVLDRPVVDRDSNFFEMGGHSLLTAQVVVRAREAFSIDLPVRALFESPTVAGLASRIDAQRSAGISRRAPSGPVADDGALSYAQRGLWFLDRLQGQDATYNITTALRLDGVLDEERLRDCLAHLVERHPALRTRFVDDAGVPRRVVDEGMADAMRLIACDAEALEAIAREEAAAPFDLAAGPVHRFTLVRIGPVQHVLLLSVHHIAADGWSMALLLRELAALYAGGTDGAGLPPLRLGYADHVARERALQMEGVTGTQLDYWRTRLAGLPALLPIRTDLPRPAVQSFRGATVDLRIGGAVRDRVVAQCNKQGITLYMYLLAALDVVLAHASGSRDIAVGATVANRAERDLETVFGLFANQVVMRVDLAGDPTFEALLRRARQTALDAYAHQDAPFDQVVDAVGHPRTLAHTPLFQVKLVLQNVPIQQEAMPGLMVEPVGVDAGSSKFDLQFTIEEVEGELRGSLSFNTDVFTRATAERLSAQFAHLLDVSSAAPTQTVEALIEALARIEDAAQARQAASLQEASHGMLARSRRRNAIINEGVVDHE</sequence>
<evidence type="ECO:0000256" key="1">
    <source>
        <dbReference type="ARBA" id="ARBA00001957"/>
    </source>
</evidence>
<comment type="cofactor">
    <cofactor evidence="1">
        <name>pantetheine 4'-phosphate</name>
        <dbReference type="ChEBI" id="CHEBI:47942"/>
    </cofactor>
</comment>
<evidence type="ECO:0000313" key="9">
    <source>
        <dbReference type="Proteomes" id="UP000306631"/>
    </source>
</evidence>
<dbReference type="Pfam" id="PF13193">
    <property type="entry name" value="AMP-binding_C"/>
    <property type="match status" value="1"/>
</dbReference>
<comment type="similarity">
    <text evidence="2">Belongs to the ATP-dependent AMP-binding enzyme family.</text>
</comment>
<dbReference type="PROSITE" id="PS50075">
    <property type="entry name" value="CARRIER"/>
    <property type="match status" value="2"/>
</dbReference>
<dbReference type="FunFam" id="3.40.50.12780:FF:000012">
    <property type="entry name" value="Non-ribosomal peptide synthetase"/>
    <property type="match status" value="1"/>
</dbReference>
<dbReference type="GO" id="GO:0003824">
    <property type="term" value="F:catalytic activity"/>
    <property type="evidence" value="ECO:0007669"/>
    <property type="project" value="InterPro"/>
</dbReference>